<organism evidence="1 4">
    <name type="scientific">Oribacterium sinus</name>
    <dbReference type="NCBI Taxonomy" id="237576"/>
    <lineage>
        <taxon>Bacteria</taxon>
        <taxon>Bacillati</taxon>
        <taxon>Bacillota</taxon>
        <taxon>Clostridia</taxon>
        <taxon>Lachnospirales</taxon>
        <taxon>Lachnospiraceae</taxon>
        <taxon>Oribacterium</taxon>
    </lineage>
</organism>
<dbReference type="Proteomes" id="UP000522163">
    <property type="component" value="Unassembled WGS sequence"/>
</dbReference>
<accession>A0A7W9W288</accession>
<comment type="caution">
    <text evidence="1">The sequence shown here is derived from an EMBL/GenBank/DDBJ whole genome shotgun (WGS) entry which is preliminary data.</text>
</comment>
<evidence type="ECO:0000313" key="3">
    <source>
        <dbReference type="EMBL" id="MBF1305783.1"/>
    </source>
</evidence>
<dbReference type="AlphaFoldDB" id="A0A7W9W288"/>
<dbReference type="Proteomes" id="UP000780721">
    <property type="component" value="Unassembled WGS sequence"/>
</dbReference>
<evidence type="ECO:0000313" key="4">
    <source>
        <dbReference type="Proteomes" id="UP000522163"/>
    </source>
</evidence>
<evidence type="ECO:0000313" key="2">
    <source>
        <dbReference type="EMBL" id="MBF1273345.1"/>
    </source>
</evidence>
<name>A0A7W9W288_9FIRM</name>
<gene>
    <name evidence="1" type="ORF">HNQ46_000617</name>
    <name evidence="2" type="ORF">HXM90_08030</name>
    <name evidence="3" type="ORF">HXM91_08055</name>
</gene>
<sequence length="64" mass="7666">MDSKEIRNGTFIVQVKYTENETWQGKVTWAEKNKSQYFRSALEMLKLMDKALTEEDFPDEEEEE</sequence>
<proteinExistence type="predicted"/>
<reference evidence="1 4" key="2">
    <citation type="submission" date="2020-08" db="EMBL/GenBank/DDBJ databases">
        <title>Genomic Encyclopedia of Type Strains, Phase IV (KMG-IV): sequencing the most valuable type-strain genomes for metagenomic binning, comparative biology and taxonomic classification.</title>
        <authorList>
            <person name="Goeker M."/>
        </authorList>
    </citation>
    <scope>NUCLEOTIDE SEQUENCE [LARGE SCALE GENOMIC DNA]</scope>
    <source>
        <strain evidence="1 4">DSM 17245</strain>
    </source>
</reference>
<dbReference type="RefSeq" id="WP_007156894.1">
    <property type="nucleotide sequence ID" value="NZ_CAUQIH010000014.1"/>
</dbReference>
<dbReference type="GeneID" id="85014175"/>
<dbReference type="EMBL" id="JACHHH010000002">
    <property type="protein sequence ID" value="MBB6040654.1"/>
    <property type="molecule type" value="Genomic_DNA"/>
</dbReference>
<dbReference type="EMBL" id="JABZRB010000265">
    <property type="protein sequence ID" value="MBF1305783.1"/>
    <property type="molecule type" value="Genomic_DNA"/>
</dbReference>
<evidence type="ECO:0000313" key="1">
    <source>
        <dbReference type="EMBL" id="MBB6040654.1"/>
    </source>
</evidence>
<dbReference type="Proteomes" id="UP000775770">
    <property type="component" value="Unassembled WGS sequence"/>
</dbReference>
<dbReference type="EMBL" id="JABZRA010000128">
    <property type="protein sequence ID" value="MBF1273345.1"/>
    <property type="molecule type" value="Genomic_DNA"/>
</dbReference>
<reference evidence="2" key="1">
    <citation type="submission" date="2020-04" db="EMBL/GenBank/DDBJ databases">
        <title>Deep metagenomics examines the oral microbiome during advanced dental caries in children, revealing novel taxa and co-occurrences with host molecules.</title>
        <authorList>
            <person name="Baker J.L."/>
            <person name="Morton J.T."/>
            <person name="Dinis M."/>
            <person name="Alvarez R."/>
            <person name="Tran N.C."/>
            <person name="Knight R."/>
            <person name="Edlund A."/>
        </authorList>
    </citation>
    <scope>NUCLEOTIDE SEQUENCE</scope>
    <source>
        <strain evidence="2">JCVI_38_bin.19</strain>
        <strain evidence="3">JCVI_48_bin.5</strain>
    </source>
</reference>
<protein>
    <submittedName>
        <fullName evidence="1">Uncharacterized protein</fullName>
    </submittedName>
</protein>